<protein>
    <submittedName>
        <fullName evidence="12">M43 family zinc metalloprotease</fullName>
    </submittedName>
</protein>
<comment type="similarity">
    <text evidence="1">Belongs to the peptidase M43B family.</text>
</comment>
<feature type="chain" id="PRO_5047175034" evidence="9">
    <location>
        <begin position="22"/>
        <end position="687"/>
    </location>
</feature>
<keyword evidence="2" id="KW-0645">Protease</keyword>
<keyword evidence="5" id="KW-0378">Hydrolase</keyword>
<reference evidence="12 13" key="1">
    <citation type="submission" date="2022-05" db="EMBL/GenBank/DDBJ databases">
        <title>Flavobacterium sp., isolated from activated sludge.</title>
        <authorList>
            <person name="Ran Q."/>
        </authorList>
    </citation>
    <scope>NUCLEOTIDE SEQUENCE [LARGE SCALE GENOMIC DNA]</scope>
    <source>
        <strain evidence="12 13">HXWNR69</strain>
    </source>
</reference>
<dbReference type="Pfam" id="PF05572">
    <property type="entry name" value="Peptidase_M43"/>
    <property type="match status" value="1"/>
</dbReference>
<keyword evidence="13" id="KW-1185">Reference proteome</keyword>
<evidence type="ECO:0000313" key="13">
    <source>
        <dbReference type="Proteomes" id="UP001203342"/>
    </source>
</evidence>
<feature type="domain" description="Secretion system C-terminal sorting" evidence="11">
    <location>
        <begin position="613"/>
        <end position="685"/>
    </location>
</feature>
<evidence type="ECO:0000256" key="8">
    <source>
        <dbReference type="ARBA" id="ARBA00023157"/>
    </source>
</evidence>
<dbReference type="Gene3D" id="3.40.390.10">
    <property type="entry name" value="Collagenase (Catalytic Domain)"/>
    <property type="match status" value="1"/>
</dbReference>
<dbReference type="GO" id="GO:0008237">
    <property type="term" value="F:metallopeptidase activity"/>
    <property type="evidence" value="ECO:0007669"/>
    <property type="project" value="UniProtKB-KW"/>
</dbReference>
<evidence type="ECO:0000313" key="12">
    <source>
        <dbReference type="EMBL" id="MCL9769311.1"/>
    </source>
</evidence>
<evidence type="ECO:0000256" key="9">
    <source>
        <dbReference type="SAM" id="SignalP"/>
    </source>
</evidence>
<accession>A0ABT0TEC0</accession>
<dbReference type="NCBIfam" id="TIGR04183">
    <property type="entry name" value="Por_Secre_tail"/>
    <property type="match status" value="1"/>
</dbReference>
<dbReference type="InterPro" id="IPR008754">
    <property type="entry name" value="Peptidase_M43"/>
</dbReference>
<dbReference type="CDD" id="cd04275">
    <property type="entry name" value="ZnMc_pappalysin_like"/>
    <property type="match status" value="1"/>
</dbReference>
<feature type="signal peptide" evidence="9">
    <location>
        <begin position="1"/>
        <end position="21"/>
    </location>
</feature>
<evidence type="ECO:0000256" key="5">
    <source>
        <dbReference type="ARBA" id="ARBA00022801"/>
    </source>
</evidence>
<dbReference type="SUPFAM" id="SSF55486">
    <property type="entry name" value="Metalloproteases ('zincins'), catalytic domain"/>
    <property type="match status" value="1"/>
</dbReference>
<dbReference type="InterPro" id="IPR026444">
    <property type="entry name" value="Secre_tail"/>
</dbReference>
<evidence type="ECO:0000256" key="3">
    <source>
        <dbReference type="ARBA" id="ARBA00022723"/>
    </source>
</evidence>
<comment type="caution">
    <text evidence="12">The sequence shown here is derived from an EMBL/GenBank/DDBJ whole genome shotgun (WGS) entry which is preliminary data.</text>
</comment>
<dbReference type="Proteomes" id="UP001203342">
    <property type="component" value="Unassembled WGS sequence"/>
</dbReference>
<evidence type="ECO:0000256" key="7">
    <source>
        <dbReference type="ARBA" id="ARBA00023049"/>
    </source>
</evidence>
<evidence type="ECO:0000259" key="11">
    <source>
        <dbReference type="Pfam" id="PF18962"/>
    </source>
</evidence>
<organism evidence="12 13">
    <name type="scientific">Flavobacterium fragile</name>
    <dbReference type="NCBI Taxonomy" id="2949085"/>
    <lineage>
        <taxon>Bacteria</taxon>
        <taxon>Pseudomonadati</taxon>
        <taxon>Bacteroidota</taxon>
        <taxon>Flavobacteriia</taxon>
        <taxon>Flavobacteriales</taxon>
        <taxon>Flavobacteriaceae</taxon>
        <taxon>Flavobacterium</taxon>
    </lineage>
</organism>
<keyword evidence="4 9" id="KW-0732">Signal</keyword>
<dbReference type="EMBL" id="JAMLJN010000002">
    <property type="protein sequence ID" value="MCL9769311.1"/>
    <property type="molecule type" value="Genomic_DNA"/>
</dbReference>
<keyword evidence="6" id="KW-0862">Zinc</keyword>
<evidence type="ECO:0000256" key="6">
    <source>
        <dbReference type="ARBA" id="ARBA00022833"/>
    </source>
</evidence>
<evidence type="ECO:0000259" key="10">
    <source>
        <dbReference type="Pfam" id="PF05572"/>
    </source>
</evidence>
<dbReference type="Pfam" id="PF18962">
    <property type="entry name" value="Por_Secre_tail"/>
    <property type="match status" value="1"/>
</dbReference>
<evidence type="ECO:0000256" key="4">
    <source>
        <dbReference type="ARBA" id="ARBA00022729"/>
    </source>
</evidence>
<evidence type="ECO:0000256" key="2">
    <source>
        <dbReference type="ARBA" id="ARBA00022670"/>
    </source>
</evidence>
<keyword evidence="7 12" id="KW-0482">Metalloprotease</keyword>
<dbReference type="InterPro" id="IPR024079">
    <property type="entry name" value="MetalloPept_cat_dom_sf"/>
</dbReference>
<dbReference type="PANTHER" id="PTHR47466">
    <property type="match status" value="1"/>
</dbReference>
<feature type="domain" description="Peptidase M43 pregnancy-associated plasma-A" evidence="10">
    <location>
        <begin position="191"/>
        <end position="344"/>
    </location>
</feature>
<dbReference type="PANTHER" id="PTHR47466:SF1">
    <property type="entry name" value="METALLOPROTEASE MEP1 (AFU_ORTHOLOGUE AFUA_1G07730)-RELATED"/>
    <property type="match status" value="1"/>
</dbReference>
<sequence length="687" mass="75187">MKKIFFLLLSFTMLVSTNSVAQIKKKVKHFGKEISPSNITPEGYIRCLTEEYEDYLRSIDPNRMSKAEFETWLAPLIEKQKKSPQTFSQTGNIIYIPVVVHVIHNGDAYGVNENITDEQVQSQITVLTQDFRKMTGTPGFNSNPVGADTQIEFVLAKVDPNGNPTNGINRVNLCQASWSTEEIDSTVKPLTIWDPALYMNMWSVNFTDSSLLGYAQFPSSSGLNGLNVNGGAANTDGVVSGYSFFGSSSLAQGSFSAPYDKGRTMTHEVGHFLGLRHIWGDGDCTVDDFCNDTPNAAAANSGCPTIDSCPFGGNDMVQNYMDYTNDACMNIFTNDQKTRIVAVMNNSPRRSTLKTSTKNIAIPLFANDAEIKIENSCSTIEPTCTVPNPSVPAKSVLLYNRGTSNLTSATISYNMNGGTNYNQNWTGNLAPDKYAVVTLTNTTGYGTLNASIVSTNGTTDQRTTNNTASRTFSGISSLPYANSTTFTFNLYGDNFGTEITWTLKNQAGTTLYSGGPYDDVTTSTPRQYVNQTWTLPTNGCYYLTVTDEYGDGLFDGSVQGYYTVTSGTTSLVNVTDFVVPNYTPLTPSSRVSYFSNNATLSNDNFSFLENVSIYPNPSKDYFTISLPEQTNFDGKIEIFNSIGQQILVKPIQSNADLNVNVANYADGVYLINLTVGEASKTFKFIKN</sequence>
<dbReference type="RefSeq" id="WP_250580004.1">
    <property type="nucleotide sequence ID" value="NZ_JAMLJN010000002.1"/>
</dbReference>
<keyword evidence="3" id="KW-0479">Metal-binding</keyword>
<name>A0ABT0TEC0_9FLAO</name>
<proteinExistence type="inferred from homology"/>
<evidence type="ECO:0000256" key="1">
    <source>
        <dbReference type="ARBA" id="ARBA00008721"/>
    </source>
</evidence>
<gene>
    <name evidence="12" type="ORF">NAT47_02685</name>
</gene>
<keyword evidence="8" id="KW-1015">Disulfide bond</keyword>